<proteinExistence type="predicted"/>
<keyword evidence="4" id="KW-1185">Reference proteome</keyword>
<dbReference type="CDD" id="cd18186">
    <property type="entry name" value="BTB_POZ_ZBTB_KLHL-like"/>
    <property type="match status" value="1"/>
</dbReference>
<feature type="compositionally biased region" description="Polar residues" evidence="1">
    <location>
        <begin position="1"/>
        <end position="10"/>
    </location>
</feature>
<organism evidence="3 4">
    <name type="scientific">Lentinus tigrinus ALCF2SS1-6</name>
    <dbReference type="NCBI Taxonomy" id="1328759"/>
    <lineage>
        <taxon>Eukaryota</taxon>
        <taxon>Fungi</taxon>
        <taxon>Dikarya</taxon>
        <taxon>Basidiomycota</taxon>
        <taxon>Agaricomycotina</taxon>
        <taxon>Agaricomycetes</taxon>
        <taxon>Polyporales</taxon>
        <taxon>Polyporaceae</taxon>
        <taxon>Lentinus</taxon>
    </lineage>
</organism>
<dbReference type="PROSITE" id="PS50097">
    <property type="entry name" value="BTB"/>
    <property type="match status" value="1"/>
</dbReference>
<dbReference type="Gene3D" id="3.30.710.10">
    <property type="entry name" value="Potassium Channel Kv1.1, Chain A"/>
    <property type="match status" value="1"/>
</dbReference>
<evidence type="ECO:0000313" key="3">
    <source>
        <dbReference type="EMBL" id="RPD53663.1"/>
    </source>
</evidence>
<dbReference type="Pfam" id="PF00651">
    <property type="entry name" value="BTB"/>
    <property type="match status" value="1"/>
</dbReference>
<dbReference type="InterPro" id="IPR011333">
    <property type="entry name" value="SKP1/BTB/POZ_sf"/>
</dbReference>
<sequence>MQPSQMSTLFSRKRSREDDSDGQSDPEWRVTGVAPTKKTRTDDEDAPGQRQRDEEFWFEDGSVILVARNVEFRVYMRVLADHSPVFADMFSLPQPKSAATDRAHGCPIVPLEEDSPEDLRHVLRALLPRKGATFVHLDAHPPSTTYETIAAYLRLGHKYQVDTLFDQSLSYLKRYFTTDFDIWQQWLKHNQYQVPVEWGGHESKLFAIGVVNLARLAQCDALLPSALAVCCSSMPTSSSRDLHAPMGLKSG</sequence>
<dbReference type="EMBL" id="ML122318">
    <property type="protein sequence ID" value="RPD53663.1"/>
    <property type="molecule type" value="Genomic_DNA"/>
</dbReference>
<dbReference type="InterPro" id="IPR000210">
    <property type="entry name" value="BTB/POZ_dom"/>
</dbReference>
<name>A0A5C2RQ42_9APHY</name>
<dbReference type="Proteomes" id="UP000313359">
    <property type="component" value="Unassembled WGS sequence"/>
</dbReference>
<accession>A0A5C2RQ42</accession>
<dbReference type="SUPFAM" id="SSF54695">
    <property type="entry name" value="POZ domain"/>
    <property type="match status" value="1"/>
</dbReference>
<evidence type="ECO:0000313" key="4">
    <source>
        <dbReference type="Proteomes" id="UP000313359"/>
    </source>
</evidence>
<gene>
    <name evidence="3" type="ORF">L227DRAFT_384391</name>
</gene>
<feature type="region of interest" description="Disordered" evidence="1">
    <location>
        <begin position="1"/>
        <end position="53"/>
    </location>
</feature>
<evidence type="ECO:0000259" key="2">
    <source>
        <dbReference type="PROSITE" id="PS50097"/>
    </source>
</evidence>
<reference evidence="3" key="1">
    <citation type="journal article" date="2018" name="Genome Biol. Evol.">
        <title>Genomics and development of Lentinus tigrinus, a white-rot wood-decaying mushroom with dimorphic fruiting bodies.</title>
        <authorList>
            <person name="Wu B."/>
            <person name="Xu Z."/>
            <person name="Knudson A."/>
            <person name="Carlson A."/>
            <person name="Chen N."/>
            <person name="Kovaka S."/>
            <person name="LaButti K."/>
            <person name="Lipzen A."/>
            <person name="Pennachio C."/>
            <person name="Riley R."/>
            <person name="Schakwitz W."/>
            <person name="Umezawa K."/>
            <person name="Ohm R.A."/>
            <person name="Grigoriev I.V."/>
            <person name="Nagy L.G."/>
            <person name="Gibbons J."/>
            <person name="Hibbett D."/>
        </authorList>
    </citation>
    <scope>NUCLEOTIDE SEQUENCE [LARGE SCALE GENOMIC DNA]</scope>
    <source>
        <strain evidence="3">ALCF2SS1-6</strain>
    </source>
</reference>
<protein>
    <recommendedName>
        <fullName evidence="2">BTB domain-containing protein</fullName>
    </recommendedName>
</protein>
<dbReference type="SMART" id="SM00225">
    <property type="entry name" value="BTB"/>
    <property type="match status" value="1"/>
</dbReference>
<dbReference type="AlphaFoldDB" id="A0A5C2RQ42"/>
<dbReference type="OrthoDB" id="3036049at2759"/>
<evidence type="ECO:0000256" key="1">
    <source>
        <dbReference type="SAM" id="MobiDB-lite"/>
    </source>
</evidence>
<feature type="domain" description="BTB" evidence="2">
    <location>
        <begin position="61"/>
        <end position="126"/>
    </location>
</feature>